<dbReference type="Pfam" id="PF05280">
    <property type="entry name" value="FlhC"/>
    <property type="match status" value="1"/>
</dbReference>
<dbReference type="Proteomes" id="UP001055111">
    <property type="component" value="Unassembled WGS sequence"/>
</dbReference>
<dbReference type="RefSeq" id="WP_238213464.1">
    <property type="nucleotide sequence ID" value="NZ_BPUS01000008.1"/>
</dbReference>
<evidence type="ECO:0000256" key="8">
    <source>
        <dbReference type="ARBA" id="ARBA00023163"/>
    </source>
</evidence>
<dbReference type="InterPro" id="IPR007944">
    <property type="entry name" value="FlhC"/>
</dbReference>
<dbReference type="AlphaFoldDB" id="A0AA37ICW4"/>
<evidence type="ECO:0000256" key="1">
    <source>
        <dbReference type="ARBA" id="ARBA00022490"/>
    </source>
</evidence>
<dbReference type="GO" id="GO:0003677">
    <property type="term" value="F:DNA binding"/>
    <property type="evidence" value="ECO:0007669"/>
    <property type="project" value="UniProtKB-KW"/>
</dbReference>
<dbReference type="GO" id="GO:0045893">
    <property type="term" value="P:positive regulation of DNA-templated transcription"/>
    <property type="evidence" value="ECO:0007669"/>
    <property type="project" value="InterPro"/>
</dbReference>
<keyword evidence="8" id="KW-0804">Transcription</keyword>
<evidence type="ECO:0000313" key="10">
    <source>
        <dbReference type="Proteomes" id="UP001055111"/>
    </source>
</evidence>
<dbReference type="GO" id="GO:0046872">
    <property type="term" value="F:metal ion binding"/>
    <property type="evidence" value="ECO:0007669"/>
    <property type="project" value="UniProtKB-KW"/>
</dbReference>
<dbReference type="GO" id="GO:0044781">
    <property type="term" value="P:bacterial-type flagellum organization"/>
    <property type="evidence" value="ECO:0007669"/>
    <property type="project" value="UniProtKB-KW"/>
</dbReference>
<evidence type="ECO:0000256" key="2">
    <source>
        <dbReference type="ARBA" id="ARBA00022723"/>
    </source>
</evidence>
<evidence type="ECO:0000256" key="5">
    <source>
        <dbReference type="ARBA" id="ARBA00023015"/>
    </source>
</evidence>
<protein>
    <recommendedName>
        <fullName evidence="11">Transcriptional activator FlhC</fullName>
    </recommendedName>
</protein>
<gene>
    <name evidence="9" type="ORF">CBA19CS42_20020</name>
</gene>
<keyword evidence="4" id="KW-0862">Zinc</keyword>
<dbReference type="GO" id="GO:1902208">
    <property type="term" value="P:regulation of bacterial-type flagellum assembly"/>
    <property type="evidence" value="ECO:0007669"/>
    <property type="project" value="InterPro"/>
</dbReference>
<evidence type="ECO:0000256" key="7">
    <source>
        <dbReference type="ARBA" id="ARBA00023159"/>
    </source>
</evidence>
<organism evidence="9 10">
    <name type="scientific">Caballeronia novacaledonica</name>
    <dbReference type="NCBI Taxonomy" id="1544861"/>
    <lineage>
        <taxon>Bacteria</taxon>
        <taxon>Pseudomonadati</taxon>
        <taxon>Pseudomonadota</taxon>
        <taxon>Betaproteobacteria</taxon>
        <taxon>Burkholderiales</taxon>
        <taxon>Burkholderiaceae</taxon>
        <taxon>Caballeronia</taxon>
    </lineage>
</organism>
<accession>A0AA37ICW4</accession>
<evidence type="ECO:0000256" key="6">
    <source>
        <dbReference type="ARBA" id="ARBA00023125"/>
    </source>
</evidence>
<dbReference type="EMBL" id="BPUS01000008">
    <property type="protein sequence ID" value="GJH26842.1"/>
    <property type="molecule type" value="Genomic_DNA"/>
</dbReference>
<keyword evidence="7" id="KW-0010">Activator</keyword>
<reference evidence="9" key="1">
    <citation type="submission" date="2022-09" db="EMBL/GenBank/DDBJ databases">
        <title>Isolation and characterization of 3-chlorobenzoate degrading bacteria from soils in Shizuoka.</title>
        <authorList>
            <person name="Ifat A."/>
            <person name="Ogawa N."/>
            <person name="Kimbara K."/>
            <person name="Moriuchi R."/>
            <person name="Dohra H."/>
            <person name="Shintani M."/>
        </authorList>
    </citation>
    <scope>NUCLEOTIDE SEQUENCE</scope>
    <source>
        <strain evidence="9">19CS4-2</strain>
    </source>
</reference>
<evidence type="ECO:0000256" key="4">
    <source>
        <dbReference type="ARBA" id="ARBA00022833"/>
    </source>
</evidence>
<keyword evidence="2" id="KW-0479">Metal-binding</keyword>
<evidence type="ECO:0008006" key="11">
    <source>
        <dbReference type="Google" id="ProtNLM"/>
    </source>
</evidence>
<evidence type="ECO:0000256" key="3">
    <source>
        <dbReference type="ARBA" id="ARBA00022795"/>
    </source>
</evidence>
<keyword evidence="3" id="KW-1005">Bacterial flagellum biogenesis</keyword>
<comment type="caution">
    <text evidence="9">The sequence shown here is derived from an EMBL/GenBank/DDBJ whole genome shotgun (WGS) entry which is preliminary data.</text>
</comment>
<sequence length="402" mass="45401">MTEKLITTMSKNTLDAIETNIALPAFLAEKIQRENFSLTDAMHKVLARYPDAEGVLGLSLDNMELFDTHADPKATLMNMPFLALSPTLPDPRDWDTFVNGVLRSRKVEELTAKMPEVDGMTGRDIFHNNSSYVTLLKDVLHMNVLAAPLLGLSLELAHYLKGLPMRRIQSAIGEIKFPLYRWRFDDNMFWTEYRTGWLSNEAVAHYLMRTAQLPPSTLPFKHAWSELRLDRAQRDVYARALMTQGCRAATATNLFTLNATKARNTYREIHGVSSPCGCNPTSLIWYVEHPTHRLQGTFLAWLYRAALANGGNIPEALIASIDVAEKMFGKELVISPDRAIHLTRAMAIHSRLTMTPCRTCKTEYIISNEQGRIELAKDFFCPGCSYSLKSRSAKKQAKSKTE</sequence>
<name>A0AA37ICW4_9BURK</name>
<keyword evidence="6" id="KW-0238">DNA-binding</keyword>
<evidence type="ECO:0000313" key="9">
    <source>
        <dbReference type="EMBL" id="GJH26842.1"/>
    </source>
</evidence>
<dbReference type="SUPFAM" id="SSF160930">
    <property type="entry name" value="FlhC-like"/>
    <property type="match status" value="1"/>
</dbReference>
<keyword evidence="5" id="KW-0805">Transcription regulation</keyword>
<proteinExistence type="predicted"/>
<keyword evidence="1" id="KW-0963">Cytoplasm</keyword>